<dbReference type="GO" id="GO:0006384">
    <property type="term" value="P:transcription initiation at RNA polymerase III promoter"/>
    <property type="evidence" value="ECO:0007669"/>
    <property type="project" value="InterPro"/>
</dbReference>
<gene>
    <name evidence="3" type="ORF">ARMSODRAFT_949065</name>
</gene>
<evidence type="ECO:0000256" key="1">
    <source>
        <dbReference type="SAM" id="MobiDB-lite"/>
    </source>
</evidence>
<feature type="region of interest" description="Disordered" evidence="1">
    <location>
        <begin position="355"/>
        <end position="378"/>
    </location>
</feature>
<feature type="region of interest" description="Disordered" evidence="1">
    <location>
        <begin position="1386"/>
        <end position="1435"/>
    </location>
</feature>
<dbReference type="GO" id="GO:0005634">
    <property type="term" value="C:nucleus"/>
    <property type="evidence" value="ECO:0007669"/>
    <property type="project" value="UniProtKB-SubCell"/>
</dbReference>
<evidence type="ECO:0000313" key="4">
    <source>
        <dbReference type="Proteomes" id="UP000218334"/>
    </source>
</evidence>
<dbReference type="STRING" id="1076256.A0A2H3CFK5"/>
<proteinExistence type="predicted"/>
<feature type="compositionally biased region" description="Low complexity" evidence="1">
    <location>
        <begin position="1404"/>
        <end position="1435"/>
    </location>
</feature>
<dbReference type="CDD" id="cd16169">
    <property type="entry name" value="Tau138_eWH"/>
    <property type="match status" value="1"/>
</dbReference>
<dbReference type="GO" id="GO:0000127">
    <property type="term" value="C:transcription factor TFIIIC complex"/>
    <property type="evidence" value="ECO:0007669"/>
    <property type="project" value="InterPro"/>
</dbReference>
<protein>
    <recommendedName>
        <fullName evidence="2">Transcription factor tau subunit sfc3/Tfc3 C-terminal domain-containing protein</fullName>
    </recommendedName>
</protein>
<dbReference type="PANTHER" id="PTHR15180">
    <property type="entry name" value="GENERAL TRANSCRIPTION FACTOR 3C POLYPEPTIDE 1"/>
    <property type="match status" value="1"/>
</dbReference>
<name>A0A2H3CFK5_9AGAR</name>
<reference evidence="4" key="1">
    <citation type="journal article" date="2017" name="Nat. Ecol. Evol.">
        <title>Genome expansion and lineage-specific genetic innovations in the forest pathogenic fungi Armillaria.</title>
        <authorList>
            <person name="Sipos G."/>
            <person name="Prasanna A.N."/>
            <person name="Walter M.C."/>
            <person name="O'Connor E."/>
            <person name="Balint B."/>
            <person name="Krizsan K."/>
            <person name="Kiss B."/>
            <person name="Hess J."/>
            <person name="Varga T."/>
            <person name="Slot J."/>
            <person name="Riley R."/>
            <person name="Boka B."/>
            <person name="Rigling D."/>
            <person name="Barry K."/>
            <person name="Lee J."/>
            <person name="Mihaltcheva S."/>
            <person name="LaButti K."/>
            <person name="Lipzen A."/>
            <person name="Waldron R."/>
            <person name="Moloney N.M."/>
            <person name="Sperisen C."/>
            <person name="Kredics L."/>
            <person name="Vagvoelgyi C."/>
            <person name="Patrignani A."/>
            <person name="Fitzpatrick D."/>
            <person name="Nagy I."/>
            <person name="Doyle S."/>
            <person name="Anderson J.B."/>
            <person name="Grigoriev I.V."/>
            <person name="Gueldener U."/>
            <person name="Muensterkoetter M."/>
            <person name="Nagy L.G."/>
        </authorList>
    </citation>
    <scope>NUCLEOTIDE SEQUENCE [LARGE SCALE GENOMIC DNA]</scope>
    <source>
        <strain evidence="4">28-4</strain>
    </source>
</reference>
<feature type="region of interest" description="Disordered" evidence="1">
    <location>
        <begin position="1448"/>
        <end position="1489"/>
    </location>
</feature>
<dbReference type="InterPro" id="IPR035625">
    <property type="entry name" value="Tfc3-like_eWH"/>
</dbReference>
<evidence type="ECO:0000313" key="3">
    <source>
        <dbReference type="EMBL" id="PBK77168.1"/>
    </source>
</evidence>
<feature type="compositionally biased region" description="Basic residues" evidence="1">
    <location>
        <begin position="555"/>
        <end position="564"/>
    </location>
</feature>
<sequence length="2099" mass="233145">MDELLHHCLRELSFDGDLGSNPSRLRDFIVDFYSHNSSSAAQNTDDSFCAFVWSLVVQQPNVLVGTKPIGVNSEVWIAPQTSAKRKASAKGESLVETRPAQLETITDAKSRSLEDLIKEYGDDLRIAVDPDSIYAAVTGSHIRFPKMSPMVYSALQIITRGRDNGVSVVELGQRSKYDQKTCFYLVRQLTELDLVVKVRRGGVGSHFCIHRYFFDRSPSWKAIRDEESNAAASLKPEFPPGDTEAADEDNISPEVRALNFTPIDARHLSSLPLIRARVLNLLKVSKNQIHPANNLIVTIGFKHPTKTDRRFFQSRIREMIQEGIIEKVVVPNRKKNSASSVTCFRLVEEVQSRAQGPVAVPDADDDDDNETEQGGVKTNTTIHKQIIDLLEESGTKGMTLNELSAALCHFDKRTIELLLTRAEKVQPPLHLSDLGISGLMETFGRERRHRYYTVSAYHSLVSQEKLDASSARLAEVDFGDSCGFMPVDPMSFYGDTKALIKHQDAGREELTKKSKAKKKAPKNPVLPDRSVKLGRPKKSQDDEGGTPIRAETSRRQTKKRKRNAKKDQEADADTASAGPSTKRRKTTRIDSGDAEGSVQAIPKKRGRPQKVRAEDKDAQTPQPARVVTRRSRKRKGDGDIHLEDQDAVADNISDVEEPPAKRPHHSTSIEPQTSELPIPDPLDQAGIAEHIVEPQDIPGGATVPLEERVDDIPVPSPPVESIDMATARALTPHATVVAEEIPQAEETLPAVSVTETTEVPIDPALSGEPMQDVQETTIETDQQLNAPKGRVNVSHLRRENEFYRVIELLGGIVNTQTKDVFDAHSSLLETLSLAGEPTSSPAGTRTDKRTATATFNSLESRGRIKQIKTSVPGPAGVSRPTVIVYLLDTPEEKLTAFLTELAKGSIPIPPQPGTARKIDDPVEYGPDPTLIAREGLPLQLLQMDDSSGHDQAERWKKNTARAEKLFTHDDKVIKEVLLAERTTLGQMYGNIVAKGLRSRELHITAMNAFENTDPSSEIASHEHRILNLSFFCYDLPLGLYCSLLSPLFHHEQLTQFVANAECRQTLVRDLPQGLQSILQVGKSRARSRFLDILEVLRHLGLAIPLTPSKSVSPWLRCETLGDHPKGYEQASLEGWTASTPTTAPTYWQFKTSAPLYHWASSELSPPFLQNVDVRTADEASKYWELLREACLNNNILPAITDGQTPLSIPTVSSRVSRSLRRSVSWNPNYVFTWHQTQYLRRFVNIDTGKTPLDLEDGGAGEIARISDIVSAPPDAVREHYATAHEKMVKDLEKMERRRKRESSETWAKEAADAKATLAKRAADARLYREHEWDDLVRKVHPEPSPYATIRLRTIQARFLQSVGKETEKWESEVEQAFREADLASAQVLKTSQAPPVHKARSRPPRVASSSVSVQPTPSTASSSAPAASSLPTPITTNPVEKSIYTLIAEQGPPIIPPPRTDSKRKRKRKLEEAGAEEQPPEPKVKPLTRRHRFQWNRDYEELARDASVIIRARCRNGVRLDWGAFEQVFPAVPRNSVRQRLAHIRESPGNEAYLTRLEDRWYDLWMEHRGTATLPDDDLSSATNFNLIRHLEFLRSHIDKNALRVGYAQPQENSNAELIIPNTVDDLLDGFDVIEAATTTGPTWDFMWNGVVEEGREKRLTSQPFLDTLGDLGETPVDDALAIAESALKIALGTPLEHYDAEGASTLLRSAAEEHIVTSATKGLVSRGVLSKLVRDHHRQKPGRQLKISDANLAALGGSISSDLFQDAAGLEEDLAAGESDTWREWPLTATDGDSAALIQLVSDNKVDFTIDTTNAQAARPMLDWNSKKADDDQIETILHVQFRNMSLRSSSSQAMPIVQSMDNDCSESTGLSTSDAVHGQAVDGSAACCRRVTDNGVVDCTGCLDEQWASVSLTFSAEEMTVAHAVLSIVGQAGGQGSSKIALAEGTKTSTEALLPVIQRLAEPPLPLLYWVGYSSVYLVSAAHIKTWTVTLPSEILLNVFPRRWIDISGTKLVEVWEAALRAAIGVIVFRPGISQAELRWRLRGVYDRQEVYDVLQYLLEDEIIKTSINSQMVPVLDEREEKEVFYFLNQSKKWYRL</sequence>
<dbReference type="GO" id="GO:0003677">
    <property type="term" value="F:DNA binding"/>
    <property type="evidence" value="ECO:0007669"/>
    <property type="project" value="UniProtKB-KW"/>
</dbReference>
<feature type="domain" description="Transcription factor tau subunit sfc3/Tfc3 C-terminal" evidence="2">
    <location>
        <begin position="1489"/>
        <end position="1842"/>
    </location>
</feature>
<dbReference type="GO" id="GO:0042791">
    <property type="term" value="P:5S class rRNA transcription by RNA polymerase III"/>
    <property type="evidence" value="ECO:0007669"/>
    <property type="project" value="TreeGrafter"/>
</dbReference>
<evidence type="ECO:0000259" key="2">
    <source>
        <dbReference type="Pfam" id="PF20222"/>
    </source>
</evidence>
<accession>A0A2H3CFK5</accession>
<keyword evidence="4" id="KW-1185">Reference proteome</keyword>
<dbReference type="Pfam" id="PF20222">
    <property type="entry name" value="DUF6581"/>
    <property type="match status" value="1"/>
</dbReference>
<dbReference type="InterPro" id="IPR046488">
    <property type="entry name" value="Sfc3/Tfc3_C"/>
</dbReference>
<feature type="region of interest" description="Disordered" evidence="1">
    <location>
        <begin position="504"/>
        <end position="677"/>
    </location>
</feature>
<dbReference type="PANTHER" id="PTHR15180:SF1">
    <property type="entry name" value="GENERAL TRANSCRIPTION FACTOR 3C POLYPEPTIDE 1"/>
    <property type="match status" value="1"/>
</dbReference>
<dbReference type="Proteomes" id="UP000218334">
    <property type="component" value="Unassembled WGS sequence"/>
</dbReference>
<feature type="compositionally biased region" description="Acidic residues" evidence="1">
    <location>
        <begin position="362"/>
        <end position="371"/>
    </location>
</feature>
<organism evidence="3 4">
    <name type="scientific">Armillaria solidipes</name>
    <dbReference type="NCBI Taxonomy" id="1076256"/>
    <lineage>
        <taxon>Eukaryota</taxon>
        <taxon>Fungi</taxon>
        <taxon>Dikarya</taxon>
        <taxon>Basidiomycota</taxon>
        <taxon>Agaricomycotina</taxon>
        <taxon>Agaricomycetes</taxon>
        <taxon>Agaricomycetidae</taxon>
        <taxon>Agaricales</taxon>
        <taxon>Marasmiineae</taxon>
        <taxon>Physalacriaceae</taxon>
        <taxon>Armillaria</taxon>
    </lineage>
</organism>
<dbReference type="InterPro" id="IPR044210">
    <property type="entry name" value="Tfc3-like"/>
</dbReference>
<dbReference type="EMBL" id="KZ293416">
    <property type="protein sequence ID" value="PBK77168.1"/>
    <property type="molecule type" value="Genomic_DNA"/>
</dbReference>
<feature type="compositionally biased region" description="Polar residues" evidence="1">
    <location>
        <begin position="666"/>
        <end position="675"/>
    </location>
</feature>